<dbReference type="PIRSF" id="PIRSF001221">
    <property type="entry name" value="Amidase_fungi"/>
    <property type="match status" value="1"/>
</dbReference>
<feature type="active site" description="Charge relay system" evidence="1">
    <location>
        <position position="224"/>
    </location>
</feature>
<dbReference type="PANTHER" id="PTHR45847:SF6">
    <property type="entry name" value="FATTY ACID AMIDE HYDROLASE"/>
    <property type="match status" value="1"/>
</dbReference>
<gene>
    <name evidence="3" type="ORF">BSTOLATCC_MIC62598</name>
</gene>
<proteinExistence type="predicted"/>
<evidence type="ECO:0000313" key="3">
    <source>
        <dbReference type="EMBL" id="CAG9335017.1"/>
    </source>
</evidence>
<keyword evidence="4" id="KW-1185">Reference proteome</keyword>
<dbReference type="PANTHER" id="PTHR45847">
    <property type="entry name" value="FATTY ACID AMIDE HYDROLASE"/>
    <property type="match status" value="1"/>
</dbReference>
<evidence type="ECO:0000256" key="1">
    <source>
        <dbReference type="PIRSR" id="PIRSR001221-1"/>
    </source>
</evidence>
<dbReference type="AlphaFoldDB" id="A0AAU9K969"/>
<dbReference type="InterPro" id="IPR036928">
    <property type="entry name" value="AS_sf"/>
</dbReference>
<dbReference type="InterPro" id="IPR052096">
    <property type="entry name" value="Endocannabinoid_amidase"/>
</dbReference>
<name>A0AAU9K969_9CILI</name>
<dbReference type="Pfam" id="PF01425">
    <property type="entry name" value="Amidase"/>
    <property type="match status" value="1"/>
</dbReference>
<dbReference type="GO" id="GO:0009062">
    <property type="term" value="P:fatty acid catabolic process"/>
    <property type="evidence" value="ECO:0007669"/>
    <property type="project" value="TreeGrafter"/>
</dbReference>
<dbReference type="EMBL" id="CAJZBQ010000060">
    <property type="protein sequence ID" value="CAG9335017.1"/>
    <property type="molecule type" value="Genomic_DNA"/>
</dbReference>
<feature type="domain" description="Amidase" evidence="2">
    <location>
        <begin position="94"/>
        <end position="551"/>
    </location>
</feature>
<dbReference type="SUPFAM" id="SSF75304">
    <property type="entry name" value="Amidase signature (AS) enzymes"/>
    <property type="match status" value="1"/>
</dbReference>
<dbReference type="InterPro" id="IPR023631">
    <property type="entry name" value="Amidase_dom"/>
</dbReference>
<dbReference type="Gene3D" id="3.90.1300.10">
    <property type="entry name" value="Amidase signature (AS) domain"/>
    <property type="match status" value="1"/>
</dbReference>
<reference evidence="3" key="1">
    <citation type="submission" date="2021-09" db="EMBL/GenBank/DDBJ databases">
        <authorList>
            <consortium name="AG Swart"/>
            <person name="Singh M."/>
            <person name="Singh A."/>
            <person name="Seah K."/>
            <person name="Emmerich C."/>
        </authorList>
    </citation>
    <scope>NUCLEOTIDE SEQUENCE</scope>
    <source>
        <strain evidence="3">ATCC30299</strain>
    </source>
</reference>
<feature type="active site" description="Charge relay system" evidence="1">
    <location>
        <position position="149"/>
    </location>
</feature>
<sequence>MEHKFASLDPKILAIWLSTIAVSSFVLLKSQLDKNKQNNQMIRNTKLKFEGIKQTIMGTVNLPELPRELAERIENATITELIQGLDNREFNSEEIVITYIHRIRKVGMPYGAVSNIDFEKALRKAWILDEERLSGKKRGLLHGIPISVKDYFSVKGLPCTIGLSKFINYIQNETSQIVKILKKQGAIVHVLGSVPQGLSSLEVVNNLQIRALNPYDQNRTTGGSSGGDAALVSLGCCALGLGTDLFGSIRIPASFCGIYGFRPTCTRISSYSPSGFINPFPCLATGFGPLAKSVEDCALYMKVACTDTSFNSDPRVIPICWKEETYKDKRNLKIGYVGSNAYWPLPAAMERALEIAKQSLHNRGHELIEIQLPDFDLINELIVCILHNSAVRPNGEAPRHQSKFLYARSWYGRLRNWISKNKESFYWRALNLKSGFNFVKTLAKLTKMKEEFLRRLADLNIDAILAPYPFPAHLHDTYEFLYPGFAYVWFFNLLNCPAGNVPVGYINEDEQYYNETNEEWTKYMNKLMQNSKGLPINVQVIAAPFRDEMCLNVMKQLEEDIPFWGDRKSSKIGFIHKITN</sequence>
<protein>
    <recommendedName>
        <fullName evidence="2">Amidase domain-containing protein</fullName>
    </recommendedName>
</protein>
<comment type="caution">
    <text evidence="3">The sequence shown here is derived from an EMBL/GenBank/DDBJ whole genome shotgun (WGS) entry which is preliminary data.</text>
</comment>
<dbReference type="GO" id="GO:0004040">
    <property type="term" value="F:amidase activity"/>
    <property type="evidence" value="ECO:0007669"/>
    <property type="project" value="TreeGrafter"/>
</dbReference>
<dbReference type="GO" id="GO:0017064">
    <property type="term" value="F:fatty acid amide hydrolase activity"/>
    <property type="evidence" value="ECO:0007669"/>
    <property type="project" value="TreeGrafter"/>
</dbReference>
<accession>A0AAU9K969</accession>
<dbReference type="Proteomes" id="UP001162131">
    <property type="component" value="Unassembled WGS sequence"/>
</dbReference>
<evidence type="ECO:0000259" key="2">
    <source>
        <dbReference type="Pfam" id="PF01425"/>
    </source>
</evidence>
<feature type="active site" description="Acyl-ester intermediate" evidence="1">
    <location>
        <position position="248"/>
    </location>
</feature>
<organism evidence="3 4">
    <name type="scientific">Blepharisma stoltei</name>
    <dbReference type="NCBI Taxonomy" id="1481888"/>
    <lineage>
        <taxon>Eukaryota</taxon>
        <taxon>Sar</taxon>
        <taxon>Alveolata</taxon>
        <taxon>Ciliophora</taxon>
        <taxon>Postciliodesmatophora</taxon>
        <taxon>Heterotrichea</taxon>
        <taxon>Heterotrichida</taxon>
        <taxon>Blepharismidae</taxon>
        <taxon>Blepharisma</taxon>
    </lineage>
</organism>
<evidence type="ECO:0000313" key="4">
    <source>
        <dbReference type="Proteomes" id="UP001162131"/>
    </source>
</evidence>